<dbReference type="PROSITE" id="PS00028">
    <property type="entry name" value="ZINC_FINGER_C2H2_1"/>
    <property type="match status" value="3"/>
</dbReference>
<evidence type="ECO:0000313" key="7">
    <source>
        <dbReference type="EMBL" id="KAF9073672.1"/>
    </source>
</evidence>
<evidence type="ECO:0000256" key="3">
    <source>
        <dbReference type="ARBA" id="ARBA00022771"/>
    </source>
</evidence>
<dbReference type="SUPFAM" id="SSF57667">
    <property type="entry name" value="beta-beta-alpha zinc fingers"/>
    <property type="match status" value="1"/>
</dbReference>
<dbReference type="PROSITE" id="PS50157">
    <property type="entry name" value="ZINC_FINGER_C2H2_2"/>
    <property type="match status" value="1"/>
</dbReference>
<gene>
    <name evidence="7" type="ORF">BDP27DRAFT_289151</name>
</gene>
<feature type="domain" description="C2H2-type" evidence="6">
    <location>
        <begin position="238"/>
        <end position="267"/>
    </location>
</feature>
<name>A0A9P5Q2Z8_9AGAR</name>
<keyword evidence="1" id="KW-0479">Metal-binding</keyword>
<dbReference type="SMART" id="SM00355">
    <property type="entry name" value="ZnF_C2H2"/>
    <property type="match status" value="6"/>
</dbReference>
<proteinExistence type="predicted"/>
<dbReference type="PANTHER" id="PTHR24379:SF121">
    <property type="entry name" value="C2H2-TYPE DOMAIN-CONTAINING PROTEIN"/>
    <property type="match status" value="1"/>
</dbReference>
<comment type="caution">
    <text evidence="7">The sequence shown here is derived from an EMBL/GenBank/DDBJ whole genome shotgun (WGS) entry which is preliminary data.</text>
</comment>
<keyword evidence="2" id="KW-0677">Repeat</keyword>
<dbReference type="GO" id="GO:0008270">
    <property type="term" value="F:zinc ion binding"/>
    <property type="evidence" value="ECO:0007669"/>
    <property type="project" value="UniProtKB-KW"/>
</dbReference>
<reference evidence="7" key="1">
    <citation type="submission" date="2020-11" db="EMBL/GenBank/DDBJ databases">
        <authorList>
            <consortium name="DOE Joint Genome Institute"/>
            <person name="Ahrendt S."/>
            <person name="Riley R."/>
            <person name="Andreopoulos W."/>
            <person name="Labutti K."/>
            <person name="Pangilinan J."/>
            <person name="Ruiz-Duenas F.J."/>
            <person name="Barrasa J.M."/>
            <person name="Sanchez-Garcia M."/>
            <person name="Camarero S."/>
            <person name="Miyauchi S."/>
            <person name="Serrano A."/>
            <person name="Linde D."/>
            <person name="Babiker R."/>
            <person name="Drula E."/>
            <person name="Ayuso-Fernandez I."/>
            <person name="Pacheco R."/>
            <person name="Padilla G."/>
            <person name="Ferreira P."/>
            <person name="Barriuso J."/>
            <person name="Kellner H."/>
            <person name="Castanera R."/>
            <person name="Alfaro M."/>
            <person name="Ramirez L."/>
            <person name="Pisabarro A.G."/>
            <person name="Kuo A."/>
            <person name="Tritt A."/>
            <person name="Lipzen A."/>
            <person name="He G."/>
            <person name="Yan M."/>
            <person name="Ng V."/>
            <person name="Cullen D."/>
            <person name="Martin F."/>
            <person name="Rosso M.-N."/>
            <person name="Henrissat B."/>
            <person name="Hibbett D."/>
            <person name="Martinez A.T."/>
            <person name="Grigoriev I.V."/>
        </authorList>
    </citation>
    <scope>NUCLEOTIDE SEQUENCE</scope>
    <source>
        <strain evidence="7">AH 40177</strain>
    </source>
</reference>
<evidence type="ECO:0000259" key="6">
    <source>
        <dbReference type="PROSITE" id="PS50157"/>
    </source>
</evidence>
<dbReference type="Pfam" id="PF13912">
    <property type="entry name" value="zf-C2H2_6"/>
    <property type="match status" value="1"/>
</dbReference>
<dbReference type="AlphaFoldDB" id="A0A9P5Q2Z8"/>
<dbReference type="Proteomes" id="UP000772434">
    <property type="component" value="Unassembled WGS sequence"/>
</dbReference>
<protein>
    <recommendedName>
        <fullName evidence="6">C2H2-type domain-containing protein</fullName>
    </recommendedName>
</protein>
<dbReference type="PANTHER" id="PTHR24379">
    <property type="entry name" value="KRAB AND ZINC FINGER DOMAIN-CONTAINING"/>
    <property type="match status" value="1"/>
</dbReference>
<keyword evidence="3 5" id="KW-0863">Zinc-finger</keyword>
<evidence type="ECO:0000256" key="1">
    <source>
        <dbReference type="ARBA" id="ARBA00022723"/>
    </source>
</evidence>
<keyword evidence="8" id="KW-1185">Reference proteome</keyword>
<dbReference type="InterPro" id="IPR036236">
    <property type="entry name" value="Znf_C2H2_sf"/>
</dbReference>
<evidence type="ECO:0000256" key="5">
    <source>
        <dbReference type="PROSITE-ProRule" id="PRU00042"/>
    </source>
</evidence>
<dbReference type="OrthoDB" id="6077919at2759"/>
<evidence type="ECO:0000313" key="8">
    <source>
        <dbReference type="Proteomes" id="UP000772434"/>
    </source>
</evidence>
<evidence type="ECO:0000256" key="4">
    <source>
        <dbReference type="ARBA" id="ARBA00022833"/>
    </source>
</evidence>
<sequence>MCKSKQSANKVGANKVSKWKHVPSYGLQTLHYPELTRTAKMYRCTRCPYREFASFGAYHAHCSAKNDHPYCTECQALFRSFDALDNHDSNVHQEYYESSDEEDNAICQPCNREFRDTQSLYQHLASSSRHNWCFACSRDFSSPQALAQHSSSQVHRPRDIKCPLCSESFKMVSAIAQHVESGSCNPRINRHTVTQAIHSLDLIPTISINRRITGGSASATRTITNYSATELAYNGRAYECYLCHRLFSSLGSLNSHLNSPAHDSKEFKCPKCAKRYALISVLCSISRARSVVWQGSKEFGTRCSASRTVSKEC</sequence>
<accession>A0A9P5Q2Z8</accession>
<keyword evidence="4" id="KW-0862">Zinc</keyword>
<dbReference type="Pfam" id="PF12874">
    <property type="entry name" value="zf-met"/>
    <property type="match status" value="1"/>
</dbReference>
<dbReference type="InterPro" id="IPR013087">
    <property type="entry name" value="Znf_C2H2_type"/>
</dbReference>
<dbReference type="Gene3D" id="3.30.160.60">
    <property type="entry name" value="Classic Zinc Finger"/>
    <property type="match status" value="3"/>
</dbReference>
<evidence type="ECO:0000256" key="2">
    <source>
        <dbReference type="ARBA" id="ARBA00022737"/>
    </source>
</evidence>
<dbReference type="EMBL" id="JADNRY010000017">
    <property type="protein sequence ID" value="KAF9073672.1"/>
    <property type="molecule type" value="Genomic_DNA"/>
</dbReference>
<organism evidence="7 8">
    <name type="scientific">Rhodocollybia butyracea</name>
    <dbReference type="NCBI Taxonomy" id="206335"/>
    <lineage>
        <taxon>Eukaryota</taxon>
        <taxon>Fungi</taxon>
        <taxon>Dikarya</taxon>
        <taxon>Basidiomycota</taxon>
        <taxon>Agaricomycotina</taxon>
        <taxon>Agaricomycetes</taxon>
        <taxon>Agaricomycetidae</taxon>
        <taxon>Agaricales</taxon>
        <taxon>Marasmiineae</taxon>
        <taxon>Omphalotaceae</taxon>
        <taxon>Rhodocollybia</taxon>
    </lineage>
</organism>